<sequence>MKQVIWKFFLATLLLLPLTSLHALLIEEDWSYYAGDNNLLTFDTDTGLYWLDLSVTYGMTVTEVESLIMDGPFTDFAYADYSTVMQFHANAGVEASGGGADVVVAADFAEMLGATPIIGRPRIVVSGVTSTNWYNFMGIPRPPNNDDLIINTLVVDIAEYLPEPLWYYWHDPVYDTVYEPDSYSSPSVGHYLVSANVPEPSTLLLMGAGIVGIGVTRIRRRK</sequence>
<evidence type="ECO:0000313" key="3">
    <source>
        <dbReference type="Proteomes" id="UP000770889"/>
    </source>
</evidence>
<name>A0A944MAN2_9GAMM</name>
<reference evidence="2 3" key="1">
    <citation type="submission" date="2021-05" db="EMBL/GenBank/DDBJ databases">
        <title>Genetic and Functional Diversity in Clade A Lucinid endosymbionts from the Bahamas.</title>
        <authorList>
            <person name="Giani N.M."/>
            <person name="Engel A.S."/>
            <person name="Campbell B.J."/>
        </authorList>
    </citation>
    <scope>NUCLEOTIDE SEQUENCE [LARGE SCALE GENOMIC DNA]</scope>
    <source>
        <strain evidence="2">LUC16012Gg_MoonRockCtena</strain>
    </source>
</reference>
<dbReference type="NCBIfam" id="TIGR02595">
    <property type="entry name" value="PEP_CTERM"/>
    <property type="match status" value="1"/>
</dbReference>
<comment type="caution">
    <text evidence="2">The sequence shown here is derived from an EMBL/GenBank/DDBJ whole genome shotgun (WGS) entry which is preliminary data.</text>
</comment>
<dbReference type="EMBL" id="JAHHGM010000014">
    <property type="protein sequence ID" value="MBT2990130.1"/>
    <property type="molecule type" value="Genomic_DNA"/>
</dbReference>
<dbReference type="AlphaFoldDB" id="A0A944MAN2"/>
<dbReference type="InterPro" id="IPR013424">
    <property type="entry name" value="Ice-binding_C"/>
</dbReference>
<protein>
    <submittedName>
        <fullName evidence="2">PEP-CTERM sorting domain-containing protein</fullName>
    </submittedName>
</protein>
<organism evidence="2 3">
    <name type="scientific">Candidatus Thiodiazotropha taylori</name>
    <dbReference type="NCBI Taxonomy" id="2792791"/>
    <lineage>
        <taxon>Bacteria</taxon>
        <taxon>Pseudomonadati</taxon>
        <taxon>Pseudomonadota</taxon>
        <taxon>Gammaproteobacteria</taxon>
        <taxon>Chromatiales</taxon>
        <taxon>Sedimenticolaceae</taxon>
        <taxon>Candidatus Thiodiazotropha</taxon>
    </lineage>
</organism>
<evidence type="ECO:0000313" key="2">
    <source>
        <dbReference type="EMBL" id="MBT2990130.1"/>
    </source>
</evidence>
<feature type="domain" description="Ice-binding protein C-terminal" evidence="1">
    <location>
        <begin position="197"/>
        <end position="220"/>
    </location>
</feature>
<accession>A0A944MAN2</accession>
<proteinExistence type="predicted"/>
<dbReference type="Proteomes" id="UP000770889">
    <property type="component" value="Unassembled WGS sequence"/>
</dbReference>
<gene>
    <name evidence="2" type="ORF">KME65_14340</name>
</gene>
<dbReference type="Pfam" id="PF07589">
    <property type="entry name" value="PEP-CTERM"/>
    <property type="match status" value="1"/>
</dbReference>
<evidence type="ECO:0000259" key="1">
    <source>
        <dbReference type="Pfam" id="PF07589"/>
    </source>
</evidence>